<dbReference type="EMBL" id="JXLN01013016">
    <property type="protein sequence ID" value="KPM09023.1"/>
    <property type="molecule type" value="Genomic_DNA"/>
</dbReference>
<dbReference type="GO" id="GO:0000993">
    <property type="term" value="F:RNA polymerase II complex binding"/>
    <property type="evidence" value="ECO:0007669"/>
    <property type="project" value="TreeGrafter"/>
</dbReference>
<dbReference type="AlphaFoldDB" id="A0A132ADL8"/>
<dbReference type="InterPro" id="IPR007852">
    <property type="entry name" value="Cdc73/Parafibromin"/>
</dbReference>
<comment type="similarity">
    <text evidence="2">Belongs to the CDC73 family.</text>
</comment>
<accession>A0A132ADL8</accession>
<feature type="region of interest" description="Disordered" evidence="5">
    <location>
        <begin position="334"/>
        <end position="361"/>
    </location>
</feature>
<feature type="domain" description="Paf1 complex subunit Cdc73 N-terminal" evidence="7">
    <location>
        <begin position="1"/>
        <end position="305"/>
    </location>
</feature>
<sequence>MADPLSSLRQFHTRKKEIIERNGMICFGEYCWSKQTKTNYLIYRSCLVYFLKNVNLPHPTYVKQAASLEIPVVQRPDRKDLLAYLSGETSTSASIDKSAPIELPISISQLVNGPSNKLARLDEMEKVRKQFAARLDAPKIKKPLAADLLTRNSNVDSNTTSLRDSMSNEQIAALKAKRLARKRCTIIDADTDLENNQGIIGNNNTAAVHSVLLQYDSNFTKEIQNKERVWRNRSNILQSSGKNFQKSVFYILQSIKTREESALRNRNSQVQTNSMVPNRNTIPVNNQPNNTQSASQQYNRYDQERFAKNDSALGFSIDTTSTYHGLTLKSVTEGSTNKVSSNNSANQPQTKHSSEVNKPQKRVSRTPIIIIPATNTSLITMFNCKAILQDLKYIDSKSCEQRRENEILIQRRKPNNTTVPYRIIDNPLKLTPDEWNRVVAVFVQGPTWQFKGWPWNGNPVEIFARSKHDFDF</sequence>
<proteinExistence type="inferred from homology"/>
<evidence type="ECO:0000256" key="2">
    <source>
        <dbReference type="ARBA" id="ARBA00010427"/>
    </source>
</evidence>
<protein>
    <submittedName>
        <fullName evidence="8">Parafibromin-like protein</fullName>
    </submittedName>
</protein>
<evidence type="ECO:0000313" key="8">
    <source>
        <dbReference type="EMBL" id="KPM09023.1"/>
    </source>
</evidence>
<keyword evidence="4" id="KW-0539">Nucleus</keyword>
<evidence type="ECO:0000259" key="6">
    <source>
        <dbReference type="Pfam" id="PF05179"/>
    </source>
</evidence>
<comment type="caution">
    <text evidence="8">The sequence shown here is derived from an EMBL/GenBank/DDBJ whole genome shotgun (WGS) entry which is preliminary data.</text>
</comment>
<evidence type="ECO:0000256" key="4">
    <source>
        <dbReference type="ARBA" id="ARBA00023242"/>
    </source>
</evidence>
<dbReference type="Proteomes" id="UP000616769">
    <property type="component" value="Unassembled WGS sequence"/>
</dbReference>
<dbReference type="InterPro" id="IPR032041">
    <property type="entry name" value="Cdc73_N"/>
</dbReference>
<dbReference type="InterPro" id="IPR038103">
    <property type="entry name" value="CDC73_C_sf"/>
</dbReference>
<comment type="subcellular location">
    <subcellularLocation>
        <location evidence="1">Nucleus</location>
    </subcellularLocation>
</comment>
<dbReference type="PANTHER" id="PTHR12466">
    <property type="entry name" value="CDC73 DOMAIN PROTEIN"/>
    <property type="match status" value="1"/>
</dbReference>
<dbReference type="Gene3D" id="3.40.50.11990">
    <property type="entry name" value="RNA polymerase II accessory factor, Cdc73 C-terminal domain"/>
    <property type="match status" value="1"/>
</dbReference>
<dbReference type="InterPro" id="IPR031336">
    <property type="entry name" value="CDC73_C"/>
</dbReference>
<feature type="region of interest" description="Disordered" evidence="5">
    <location>
        <begin position="262"/>
        <end position="296"/>
    </location>
</feature>
<dbReference type="GO" id="GO:0032968">
    <property type="term" value="P:positive regulation of transcription elongation by RNA polymerase II"/>
    <property type="evidence" value="ECO:0007669"/>
    <property type="project" value="TreeGrafter"/>
</dbReference>
<dbReference type="VEuPathDB" id="VectorBase:SSCA001326"/>
<dbReference type="OrthoDB" id="2186602at2759"/>
<dbReference type="Pfam" id="PF16050">
    <property type="entry name" value="CDC73_N"/>
    <property type="match status" value="1"/>
</dbReference>
<dbReference type="GO" id="GO:0016593">
    <property type="term" value="C:Cdc73/Paf1 complex"/>
    <property type="evidence" value="ECO:0007669"/>
    <property type="project" value="InterPro"/>
</dbReference>
<evidence type="ECO:0000256" key="1">
    <source>
        <dbReference type="ARBA" id="ARBA00004123"/>
    </source>
</evidence>
<feature type="domain" description="Cell division control protein 73 C-terminal" evidence="6">
    <location>
        <begin position="364"/>
        <end position="467"/>
    </location>
</feature>
<gene>
    <name evidence="8" type="ORF">QR98_0075520</name>
</gene>
<organism evidence="8 9">
    <name type="scientific">Sarcoptes scabiei</name>
    <name type="common">Itch mite</name>
    <name type="synonym">Acarus scabiei</name>
    <dbReference type="NCBI Taxonomy" id="52283"/>
    <lineage>
        <taxon>Eukaryota</taxon>
        <taxon>Metazoa</taxon>
        <taxon>Ecdysozoa</taxon>
        <taxon>Arthropoda</taxon>
        <taxon>Chelicerata</taxon>
        <taxon>Arachnida</taxon>
        <taxon>Acari</taxon>
        <taxon>Acariformes</taxon>
        <taxon>Sarcoptiformes</taxon>
        <taxon>Astigmata</taxon>
        <taxon>Psoroptidia</taxon>
        <taxon>Sarcoptoidea</taxon>
        <taxon>Sarcoptidae</taxon>
        <taxon>Sarcoptinae</taxon>
        <taxon>Sarcoptes</taxon>
    </lineage>
</organism>
<dbReference type="GO" id="GO:0006368">
    <property type="term" value="P:transcription elongation by RNA polymerase II"/>
    <property type="evidence" value="ECO:0007669"/>
    <property type="project" value="InterPro"/>
</dbReference>
<evidence type="ECO:0000259" key="7">
    <source>
        <dbReference type="Pfam" id="PF16050"/>
    </source>
</evidence>
<dbReference type="Pfam" id="PF05179">
    <property type="entry name" value="CDC73_C"/>
    <property type="match status" value="1"/>
</dbReference>
<name>A0A132ADL8_SARSC</name>
<keyword evidence="3" id="KW-0804">Transcription</keyword>
<evidence type="ECO:0000313" key="9">
    <source>
        <dbReference type="Proteomes" id="UP000616769"/>
    </source>
</evidence>
<evidence type="ECO:0000256" key="3">
    <source>
        <dbReference type="ARBA" id="ARBA00023163"/>
    </source>
</evidence>
<feature type="compositionally biased region" description="Polar residues" evidence="5">
    <location>
        <begin position="334"/>
        <end position="351"/>
    </location>
</feature>
<evidence type="ECO:0000256" key="5">
    <source>
        <dbReference type="SAM" id="MobiDB-lite"/>
    </source>
</evidence>
<reference evidence="8 9" key="1">
    <citation type="journal article" date="2015" name="Parasit. Vectors">
        <title>Draft genome of the scabies mite.</title>
        <authorList>
            <person name="Rider S.D.Jr."/>
            <person name="Morgan M.S."/>
            <person name="Arlian L.G."/>
        </authorList>
    </citation>
    <scope>NUCLEOTIDE SEQUENCE [LARGE SCALE GENOMIC DNA]</scope>
    <source>
        <strain evidence="8">Arlian Lab</strain>
    </source>
</reference>
<feature type="compositionally biased region" description="Polar residues" evidence="5">
    <location>
        <begin position="264"/>
        <end position="296"/>
    </location>
</feature>
<dbReference type="PANTHER" id="PTHR12466:SF8">
    <property type="entry name" value="PARAFIBROMIN"/>
    <property type="match status" value="1"/>
</dbReference>